<protein>
    <submittedName>
        <fullName evidence="3">Uncharacterized protein</fullName>
    </submittedName>
</protein>
<feature type="region of interest" description="Disordered" evidence="2">
    <location>
        <begin position="78"/>
        <end position="148"/>
    </location>
</feature>
<feature type="compositionally biased region" description="Basic and acidic residues" evidence="2">
    <location>
        <begin position="214"/>
        <end position="225"/>
    </location>
</feature>
<evidence type="ECO:0000256" key="2">
    <source>
        <dbReference type="SAM" id="MobiDB-lite"/>
    </source>
</evidence>
<dbReference type="EMBL" id="CP000596">
    <property type="protein sequence ID" value="ABP00118.1"/>
    <property type="molecule type" value="Genomic_DNA"/>
</dbReference>
<evidence type="ECO:0000256" key="1">
    <source>
        <dbReference type="SAM" id="Coils"/>
    </source>
</evidence>
<sequence length="282" mass="30269">MDADALARELREENASLRREIEALRERSATREIEFRQELRALAAQCASLAAAAAVTSASAAATTEATQTEATVSADAHGGEWRVGGGHGVGGRPRRSARAPPTAWEVPNAWPMGAENADRASARSGEVSDRVRDAVEEEARRRGRGRRGVDADAFVGDLSSFFFKTAKHEAPVWESKKSTKSNDIDATSILRSARDGASEDDVDADAFGASSRPARETDPFDRSRGRPASSLDVEDEREADLTDSLRDDDDLVDALLRGGRDGERAAETLASRLRAVGFADS</sequence>
<organism evidence="3 4">
    <name type="scientific">Ostreococcus lucimarinus (strain CCE9901)</name>
    <dbReference type="NCBI Taxonomy" id="436017"/>
    <lineage>
        <taxon>Eukaryota</taxon>
        <taxon>Viridiplantae</taxon>
        <taxon>Chlorophyta</taxon>
        <taxon>Mamiellophyceae</taxon>
        <taxon>Mamiellales</taxon>
        <taxon>Bathycoccaceae</taxon>
        <taxon>Ostreococcus</taxon>
    </lineage>
</organism>
<dbReference type="RefSeq" id="XP_001421824.1">
    <property type="nucleotide sequence ID" value="XM_001421787.1"/>
</dbReference>
<proteinExistence type="predicted"/>
<dbReference type="GeneID" id="5006114"/>
<feature type="region of interest" description="Disordered" evidence="2">
    <location>
        <begin position="191"/>
        <end position="246"/>
    </location>
</feature>
<keyword evidence="4" id="KW-1185">Reference proteome</keyword>
<keyword evidence="1" id="KW-0175">Coiled coil</keyword>
<feature type="compositionally biased region" description="Gly residues" evidence="2">
    <location>
        <begin position="82"/>
        <end position="92"/>
    </location>
</feature>
<dbReference type="AlphaFoldDB" id="A4S8V2"/>
<dbReference type="HOGENOM" id="CLU_988297_0_0_1"/>
<dbReference type="KEGG" id="olu:OSTLU_27979"/>
<dbReference type="Gramene" id="ABP00118">
    <property type="protein sequence ID" value="ABP00118"/>
    <property type="gene ID" value="OSTLU_27979"/>
</dbReference>
<name>A4S8V2_OSTLU</name>
<evidence type="ECO:0000313" key="3">
    <source>
        <dbReference type="EMBL" id="ABP00118.1"/>
    </source>
</evidence>
<evidence type="ECO:0000313" key="4">
    <source>
        <dbReference type="Proteomes" id="UP000001568"/>
    </source>
</evidence>
<reference evidence="3 4" key="1">
    <citation type="journal article" date="2007" name="Proc. Natl. Acad. Sci. U.S.A.">
        <title>The tiny eukaryote Ostreococcus provides genomic insights into the paradox of plankton speciation.</title>
        <authorList>
            <person name="Palenik B."/>
            <person name="Grimwood J."/>
            <person name="Aerts A."/>
            <person name="Rouze P."/>
            <person name="Salamov A."/>
            <person name="Putnam N."/>
            <person name="Dupont C."/>
            <person name="Jorgensen R."/>
            <person name="Derelle E."/>
            <person name="Rombauts S."/>
            <person name="Zhou K."/>
            <person name="Otillar R."/>
            <person name="Merchant S.S."/>
            <person name="Podell S."/>
            <person name="Gaasterland T."/>
            <person name="Napoli C."/>
            <person name="Gendler K."/>
            <person name="Manuell A."/>
            <person name="Tai V."/>
            <person name="Vallon O."/>
            <person name="Piganeau G."/>
            <person name="Jancek S."/>
            <person name="Heijde M."/>
            <person name="Jabbari K."/>
            <person name="Bowler C."/>
            <person name="Lohr M."/>
            <person name="Robbens S."/>
            <person name="Werner G."/>
            <person name="Dubchak I."/>
            <person name="Pazour G.J."/>
            <person name="Ren Q."/>
            <person name="Paulsen I."/>
            <person name="Delwiche C."/>
            <person name="Schmutz J."/>
            <person name="Rokhsar D."/>
            <person name="Van de Peer Y."/>
            <person name="Moreau H."/>
            <person name="Grigoriev I.V."/>
        </authorList>
    </citation>
    <scope>NUCLEOTIDE SEQUENCE [LARGE SCALE GENOMIC DNA]</scope>
    <source>
        <strain evidence="3 4">CCE9901</strain>
    </source>
</reference>
<gene>
    <name evidence="3" type="ORF">OSTLU_27979</name>
</gene>
<feature type="compositionally biased region" description="Basic and acidic residues" evidence="2">
    <location>
        <begin position="117"/>
        <end position="141"/>
    </location>
</feature>
<feature type="coiled-coil region" evidence="1">
    <location>
        <begin position="3"/>
        <end position="34"/>
    </location>
</feature>
<accession>A4S8V2</accession>
<dbReference type="Proteomes" id="UP000001568">
    <property type="component" value="Chromosome 16"/>
</dbReference>